<sequence length="320" mass="34794">MVDSEEQRGAVGLKKFVNHLDAEVSTVERLGRPEYSSKRDGNGKLEDSKVRRNGNVIVAGRNKGSCAVACAESAVLRLGDDMVTDRVEVDPHERAVIVLQGLLERGKRKKFQIDDKLLTSVAAGNPLAFRVLQFHGAKIQYNDSSRGIPRFQTSSSGRVLSSRRTTQIGFLLLQPRSQGSHFLVALPSYPLISCSRSASVMNYRGSTTSGSCPRSPSPADDSLDKILLGNAEENQNSGYADFQLGSNTEFDWFSASISTALVILQPPLPSTTWKTVVFAGPGGIGFRHMIKRVVSTEPELPIGPPLPVSSPYSHLLRLKS</sequence>
<organism evidence="1 2">
    <name type="scientific">Mycena albidolilacea</name>
    <dbReference type="NCBI Taxonomy" id="1033008"/>
    <lineage>
        <taxon>Eukaryota</taxon>
        <taxon>Fungi</taxon>
        <taxon>Dikarya</taxon>
        <taxon>Basidiomycota</taxon>
        <taxon>Agaricomycotina</taxon>
        <taxon>Agaricomycetes</taxon>
        <taxon>Agaricomycetidae</taxon>
        <taxon>Agaricales</taxon>
        <taxon>Marasmiineae</taxon>
        <taxon>Mycenaceae</taxon>
        <taxon>Mycena</taxon>
    </lineage>
</organism>
<evidence type="ECO:0000313" key="2">
    <source>
        <dbReference type="Proteomes" id="UP001218218"/>
    </source>
</evidence>
<proteinExistence type="predicted"/>
<evidence type="ECO:0000313" key="1">
    <source>
        <dbReference type="EMBL" id="KAJ7342727.1"/>
    </source>
</evidence>
<reference evidence="1" key="1">
    <citation type="submission" date="2023-03" db="EMBL/GenBank/DDBJ databases">
        <title>Massive genome expansion in bonnet fungi (Mycena s.s.) driven by repeated elements and novel gene families across ecological guilds.</title>
        <authorList>
            <consortium name="Lawrence Berkeley National Laboratory"/>
            <person name="Harder C.B."/>
            <person name="Miyauchi S."/>
            <person name="Viragh M."/>
            <person name="Kuo A."/>
            <person name="Thoen E."/>
            <person name="Andreopoulos B."/>
            <person name="Lu D."/>
            <person name="Skrede I."/>
            <person name="Drula E."/>
            <person name="Henrissat B."/>
            <person name="Morin E."/>
            <person name="Kohler A."/>
            <person name="Barry K."/>
            <person name="LaButti K."/>
            <person name="Morin E."/>
            <person name="Salamov A."/>
            <person name="Lipzen A."/>
            <person name="Mereny Z."/>
            <person name="Hegedus B."/>
            <person name="Baldrian P."/>
            <person name="Stursova M."/>
            <person name="Weitz H."/>
            <person name="Taylor A."/>
            <person name="Grigoriev I.V."/>
            <person name="Nagy L.G."/>
            <person name="Martin F."/>
            <person name="Kauserud H."/>
        </authorList>
    </citation>
    <scope>NUCLEOTIDE SEQUENCE</scope>
    <source>
        <strain evidence="1">CBHHK002</strain>
    </source>
</reference>
<accession>A0AAD6ZWU8</accession>
<dbReference type="AlphaFoldDB" id="A0AAD6ZWU8"/>
<keyword evidence="2" id="KW-1185">Reference proteome</keyword>
<dbReference type="EMBL" id="JARIHO010000024">
    <property type="protein sequence ID" value="KAJ7342727.1"/>
    <property type="molecule type" value="Genomic_DNA"/>
</dbReference>
<name>A0AAD6ZWU8_9AGAR</name>
<comment type="caution">
    <text evidence="1">The sequence shown here is derived from an EMBL/GenBank/DDBJ whole genome shotgun (WGS) entry which is preliminary data.</text>
</comment>
<protein>
    <submittedName>
        <fullName evidence="1">Uncharacterized protein</fullName>
    </submittedName>
</protein>
<gene>
    <name evidence="1" type="ORF">DFH08DRAFT_938131</name>
</gene>
<dbReference type="Proteomes" id="UP001218218">
    <property type="component" value="Unassembled WGS sequence"/>
</dbReference>